<evidence type="ECO:0000256" key="2">
    <source>
        <dbReference type="SAM" id="Phobius"/>
    </source>
</evidence>
<keyword evidence="2" id="KW-1133">Transmembrane helix</keyword>
<gene>
    <name evidence="3" type="ORF">ACFO5R_18735</name>
</gene>
<feature type="region of interest" description="Disordered" evidence="1">
    <location>
        <begin position="1"/>
        <end position="82"/>
    </location>
</feature>
<feature type="transmembrane region" description="Helical" evidence="2">
    <location>
        <begin position="97"/>
        <end position="117"/>
    </location>
</feature>
<feature type="compositionally biased region" description="Acidic residues" evidence="1">
    <location>
        <begin position="70"/>
        <end position="80"/>
    </location>
</feature>
<dbReference type="Proteomes" id="UP001595898">
    <property type="component" value="Unassembled WGS sequence"/>
</dbReference>
<comment type="caution">
    <text evidence="3">The sequence shown here is derived from an EMBL/GenBank/DDBJ whole genome shotgun (WGS) entry which is preliminary data.</text>
</comment>
<dbReference type="RefSeq" id="WP_250142008.1">
    <property type="nucleotide sequence ID" value="NZ_JALIQP010000005.1"/>
</dbReference>
<feature type="transmembrane region" description="Helical" evidence="2">
    <location>
        <begin position="123"/>
        <end position="142"/>
    </location>
</feature>
<reference evidence="3 4" key="1">
    <citation type="journal article" date="2019" name="Int. J. Syst. Evol. Microbiol.">
        <title>The Global Catalogue of Microorganisms (GCM) 10K type strain sequencing project: providing services to taxonomists for standard genome sequencing and annotation.</title>
        <authorList>
            <consortium name="The Broad Institute Genomics Platform"/>
            <consortium name="The Broad Institute Genome Sequencing Center for Infectious Disease"/>
            <person name="Wu L."/>
            <person name="Ma J."/>
        </authorList>
    </citation>
    <scope>NUCLEOTIDE SEQUENCE [LARGE SCALE GENOMIC DNA]</scope>
    <source>
        <strain evidence="3 4">WLHS5</strain>
    </source>
</reference>
<evidence type="ECO:0000256" key="1">
    <source>
        <dbReference type="SAM" id="MobiDB-lite"/>
    </source>
</evidence>
<protein>
    <submittedName>
        <fullName evidence="3">DUF456 domain-containing protein</fullName>
    </submittedName>
</protein>
<evidence type="ECO:0000313" key="4">
    <source>
        <dbReference type="Proteomes" id="UP001595898"/>
    </source>
</evidence>
<dbReference type="EMBL" id="JBHSFA010000009">
    <property type="protein sequence ID" value="MFC4543968.1"/>
    <property type="molecule type" value="Genomic_DNA"/>
</dbReference>
<name>A0ABD5PU51_9EURY</name>
<feature type="compositionally biased region" description="Basic and acidic residues" evidence="1">
    <location>
        <begin position="1"/>
        <end position="20"/>
    </location>
</feature>
<proteinExistence type="predicted"/>
<sequence length="208" mass="21424">MSDRSDEVTASREGDARSTDDLLEETEELLSGSGADAGPSSTPARDRSTGQDAPVDESTESGSWWRSSDAEPDAAAETDIDTSRLSRLAPSHSLGEYFSPKAFLALVLALGAGLFVGDTILPIGGRIAGMFAVAFAIGLVASKRRYLETTAAGVSVGALAALANHAVIAVAGSSRAIVAVGATVGLLSCVGGYYFGRDLRDGLRRDID</sequence>
<dbReference type="AlphaFoldDB" id="A0ABD5PU51"/>
<keyword evidence="4" id="KW-1185">Reference proteome</keyword>
<feature type="transmembrane region" description="Helical" evidence="2">
    <location>
        <begin position="149"/>
        <end position="170"/>
    </location>
</feature>
<keyword evidence="2" id="KW-0812">Transmembrane</keyword>
<keyword evidence="2" id="KW-0472">Membrane</keyword>
<feature type="transmembrane region" description="Helical" evidence="2">
    <location>
        <begin position="176"/>
        <end position="195"/>
    </location>
</feature>
<accession>A0ABD5PU51</accession>
<evidence type="ECO:0000313" key="3">
    <source>
        <dbReference type="EMBL" id="MFC4543968.1"/>
    </source>
</evidence>
<organism evidence="3 4">
    <name type="scientific">Halosolutus amylolyticus</name>
    <dbReference type="NCBI Taxonomy" id="2932267"/>
    <lineage>
        <taxon>Archaea</taxon>
        <taxon>Methanobacteriati</taxon>
        <taxon>Methanobacteriota</taxon>
        <taxon>Stenosarchaea group</taxon>
        <taxon>Halobacteria</taxon>
        <taxon>Halobacteriales</taxon>
        <taxon>Natrialbaceae</taxon>
        <taxon>Halosolutus</taxon>
    </lineage>
</organism>